<sequence>MKEISYNVSEQKPCLGLYAVLCVPDNLNGFNYGRTQGHSVRLYQRMTAPDDVSANRTLPSLSDSGCLVGPFGITAERKKWGGGGYSETFP</sequence>
<reference evidence="1" key="1">
    <citation type="journal article" date="2023" name="G3 (Bethesda)">
        <title>A reference genome for the long-term kleptoplast-retaining sea slug Elysia crispata morphotype clarki.</title>
        <authorList>
            <person name="Eastman K.E."/>
            <person name="Pendleton A.L."/>
            <person name="Shaikh M.A."/>
            <person name="Suttiyut T."/>
            <person name="Ogas R."/>
            <person name="Tomko P."/>
            <person name="Gavelis G."/>
            <person name="Widhalm J.R."/>
            <person name="Wisecaver J.H."/>
        </authorList>
    </citation>
    <scope>NUCLEOTIDE SEQUENCE</scope>
    <source>
        <strain evidence="1">ECLA1</strain>
    </source>
</reference>
<dbReference type="EMBL" id="JAWDGP010007236">
    <property type="protein sequence ID" value="KAK3727657.1"/>
    <property type="molecule type" value="Genomic_DNA"/>
</dbReference>
<evidence type="ECO:0000313" key="2">
    <source>
        <dbReference type="Proteomes" id="UP001283361"/>
    </source>
</evidence>
<organism evidence="1 2">
    <name type="scientific">Elysia crispata</name>
    <name type="common">lettuce slug</name>
    <dbReference type="NCBI Taxonomy" id="231223"/>
    <lineage>
        <taxon>Eukaryota</taxon>
        <taxon>Metazoa</taxon>
        <taxon>Spiralia</taxon>
        <taxon>Lophotrochozoa</taxon>
        <taxon>Mollusca</taxon>
        <taxon>Gastropoda</taxon>
        <taxon>Heterobranchia</taxon>
        <taxon>Euthyneura</taxon>
        <taxon>Panpulmonata</taxon>
        <taxon>Sacoglossa</taxon>
        <taxon>Placobranchoidea</taxon>
        <taxon>Plakobranchidae</taxon>
        <taxon>Elysia</taxon>
    </lineage>
</organism>
<keyword evidence="2" id="KW-1185">Reference proteome</keyword>
<comment type="caution">
    <text evidence="1">The sequence shown here is derived from an EMBL/GenBank/DDBJ whole genome shotgun (WGS) entry which is preliminary data.</text>
</comment>
<accession>A0AAE0Y0Q5</accession>
<proteinExistence type="predicted"/>
<dbReference type="Proteomes" id="UP001283361">
    <property type="component" value="Unassembled WGS sequence"/>
</dbReference>
<protein>
    <submittedName>
        <fullName evidence="1">Uncharacterized protein</fullName>
    </submittedName>
</protein>
<gene>
    <name evidence="1" type="ORF">RRG08_032616</name>
</gene>
<name>A0AAE0Y0Q5_9GAST</name>
<evidence type="ECO:0000313" key="1">
    <source>
        <dbReference type="EMBL" id="KAK3727657.1"/>
    </source>
</evidence>
<dbReference type="AlphaFoldDB" id="A0AAE0Y0Q5"/>